<keyword evidence="2" id="KW-1185">Reference proteome</keyword>
<dbReference type="EMBL" id="CAJZBQ010000056">
    <property type="protein sequence ID" value="CAG9333573.1"/>
    <property type="molecule type" value="Genomic_DNA"/>
</dbReference>
<name>A0AAU9K3F0_9CILI</name>
<accession>A0AAU9K3F0</accession>
<sequence>MLLILKGALSSLFNILKNCEDFRVSYQAIIVCKKCPQESREVVLEPILDYSGGCDFENFLDYRLRYTTTSCKKCKNEATSIIRNILWPKYLFIVIDEAQSALEYENIKSIKLDNESQYDFIGEILYKNQHFTTVLKNPYVKTRSGYKMLSGSYHHDGMRNDGQLTKLTVSLKRFKCDQKPYILAYKKVNKI</sequence>
<gene>
    <name evidence="1" type="ORF">BSTOLATCC_MIC58414</name>
</gene>
<reference evidence="1" key="1">
    <citation type="submission" date="2021-09" db="EMBL/GenBank/DDBJ databases">
        <authorList>
            <consortium name="AG Swart"/>
            <person name="Singh M."/>
            <person name="Singh A."/>
            <person name="Seah K."/>
            <person name="Emmerich C."/>
        </authorList>
    </citation>
    <scope>NUCLEOTIDE SEQUENCE</scope>
    <source>
        <strain evidence="1">ATCC30299</strain>
    </source>
</reference>
<evidence type="ECO:0000313" key="1">
    <source>
        <dbReference type="EMBL" id="CAG9333573.1"/>
    </source>
</evidence>
<protein>
    <submittedName>
        <fullName evidence="1">Uncharacterized protein</fullName>
    </submittedName>
</protein>
<evidence type="ECO:0000313" key="2">
    <source>
        <dbReference type="Proteomes" id="UP001162131"/>
    </source>
</evidence>
<comment type="caution">
    <text evidence="1">The sequence shown here is derived from an EMBL/GenBank/DDBJ whole genome shotgun (WGS) entry which is preliminary data.</text>
</comment>
<proteinExistence type="predicted"/>
<dbReference type="Proteomes" id="UP001162131">
    <property type="component" value="Unassembled WGS sequence"/>
</dbReference>
<dbReference type="AlphaFoldDB" id="A0AAU9K3F0"/>
<organism evidence="1 2">
    <name type="scientific">Blepharisma stoltei</name>
    <dbReference type="NCBI Taxonomy" id="1481888"/>
    <lineage>
        <taxon>Eukaryota</taxon>
        <taxon>Sar</taxon>
        <taxon>Alveolata</taxon>
        <taxon>Ciliophora</taxon>
        <taxon>Postciliodesmatophora</taxon>
        <taxon>Heterotrichea</taxon>
        <taxon>Heterotrichida</taxon>
        <taxon>Blepharismidae</taxon>
        <taxon>Blepharisma</taxon>
    </lineage>
</organism>